<protein>
    <submittedName>
        <fullName evidence="6">Putative arylsulfatase D-like</fullName>
    </submittedName>
</protein>
<dbReference type="InterPro" id="IPR050738">
    <property type="entry name" value="Sulfatase"/>
</dbReference>
<feature type="domain" description="Sulfatase N-terminal" evidence="5">
    <location>
        <begin position="273"/>
        <end position="431"/>
    </location>
</feature>
<dbReference type="STRING" id="6689.A0A423SM42"/>
<dbReference type="AlphaFoldDB" id="A0A423SM42"/>
<evidence type="ECO:0000256" key="4">
    <source>
        <dbReference type="SAM" id="SignalP"/>
    </source>
</evidence>
<feature type="transmembrane region" description="Helical" evidence="3">
    <location>
        <begin position="192"/>
        <end position="210"/>
    </location>
</feature>
<keyword evidence="4" id="KW-0732">Signal</keyword>
<keyword evidence="3" id="KW-0812">Transmembrane</keyword>
<dbReference type="EMBL" id="QCYY01003096">
    <property type="protein sequence ID" value="ROT65335.1"/>
    <property type="molecule type" value="Genomic_DNA"/>
</dbReference>
<comment type="caution">
    <text evidence="6">The sequence shown here is derived from an EMBL/GenBank/DDBJ whole genome shotgun (WGS) entry which is preliminary data.</text>
</comment>
<organism evidence="6 7">
    <name type="scientific">Penaeus vannamei</name>
    <name type="common">Whiteleg shrimp</name>
    <name type="synonym">Litopenaeus vannamei</name>
    <dbReference type="NCBI Taxonomy" id="6689"/>
    <lineage>
        <taxon>Eukaryota</taxon>
        <taxon>Metazoa</taxon>
        <taxon>Ecdysozoa</taxon>
        <taxon>Arthropoda</taxon>
        <taxon>Crustacea</taxon>
        <taxon>Multicrustacea</taxon>
        <taxon>Malacostraca</taxon>
        <taxon>Eumalacostraca</taxon>
        <taxon>Eucarida</taxon>
        <taxon>Decapoda</taxon>
        <taxon>Dendrobranchiata</taxon>
        <taxon>Penaeoidea</taxon>
        <taxon>Penaeidae</taxon>
        <taxon>Penaeus</taxon>
    </lineage>
</organism>
<comment type="similarity">
    <text evidence="2">Belongs to the sulfatase family.</text>
</comment>
<gene>
    <name evidence="6" type="ORF">C7M84_016689</name>
</gene>
<feature type="signal peptide" evidence="4">
    <location>
        <begin position="1"/>
        <end position="17"/>
    </location>
</feature>
<keyword evidence="7" id="KW-1185">Reference proteome</keyword>
<feature type="chain" id="PRO_5019556855" evidence="4">
    <location>
        <begin position="18"/>
        <end position="491"/>
    </location>
</feature>
<dbReference type="Gene3D" id="3.40.720.10">
    <property type="entry name" value="Alkaline Phosphatase, subunit A"/>
    <property type="match status" value="1"/>
</dbReference>
<reference evidence="6 7" key="1">
    <citation type="submission" date="2018-04" db="EMBL/GenBank/DDBJ databases">
        <authorList>
            <person name="Zhang X."/>
            <person name="Yuan J."/>
            <person name="Li F."/>
            <person name="Xiang J."/>
        </authorList>
    </citation>
    <scope>NUCLEOTIDE SEQUENCE [LARGE SCALE GENOMIC DNA]</scope>
    <source>
        <tissue evidence="6">Muscle</tissue>
    </source>
</reference>
<name>A0A423SM42_PENVA</name>
<proteinExistence type="inferred from homology"/>
<evidence type="ECO:0000313" key="6">
    <source>
        <dbReference type="EMBL" id="ROT65335.1"/>
    </source>
</evidence>
<keyword evidence="3" id="KW-0472">Membrane</keyword>
<dbReference type="PANTHER" id="PTHR42693:SF49">
    <property type="entry name" value="SULFATASE N-TERMINAL DOMAIN-CONTAINING PROTEIN"/>
    <property type="match status" value="1"/>
</dbReference>
<evidence type="ECO:0000256" key="3">
    <source>
        <dbReference type="SAM" id="Phobius"/>
    </source>
</evidence>
<evidence type="ECO:0000313" key="7">
    <source>
        <dbReference type="Proteomes" id="UP000283509"/>
    </source>
</evidence>
<keyword evidence="3" id="KW-1133">Transmembrane helix</keyword>
<dbReference type="Pfam" id="PF00884">
    <property type="entry name" value="Sulfatase"/>
    <property type="match status" value="2"/>
</dbReference>
<dbReference type="Gene3D" id="1.10.287.550">
    <property type="entry name" value="Helix hairpin bin"/>
    <property type="match status" value="1"/>
</dbReference>
<evidence type="ECO:0000256" key="1">
    <source>
        <dbReference type="ARBA" id="ARBA00001913"/>
    </source>
</evidence>
<dbReference type="Gene3D" id="3.30.1120.10">
    <property type="match status" value="1"/>
</dbReference>
<evidence type="ECO:0000256" key="2">
    <source>
        <dbReference type="ARBA" id="ARBA00008779"/>
    </source>
</evidence>
<accession>A0A423SM42</accession>
<dbReference type="GO" id="GO:0004065">
    <property type="term" value="F:arylsulfatase activity"/>
    <property type="evidence" value="ECO:0007669"/>
    <property type="project" value="TreeGrafter"/>
</dbReference>
<dbReference type="PANTHER" id="PTHR42693">
    <property type="entry name" value="ARYLSULFATASE FAMILY MEMBER"/>
    <property type="match status" value="1"/>
</dbReference>
<dbReference type="SUPFAM" id="SSF53649">
    <property type="entry name" value="Alkaline phosphatase-like"/>
    <property type="match status" value="1"/>
</dbReference>
<dbReference type="InterPro" id="IPR017850">
    <property type="entry name" value="Alkaline_phosphatase_core_sf"/>
</dbReference>
<evidence type="ECO:0000259" key="5">
    <source>
        <dbReference type="Pfam" id="PF00884"/>
    </source>
</evidence>
<dbReference type="Proteomes" id="UP000283509">
    <property type="component" value="Unassembled WGS sequence"/>
</dbReference>
<feature type="domain" description="Sulfatase N-terminal" evidence="5">
    <location>
        <begin position="27"/>
        <end position="164"/>
    </location>
</feature>
<dbReference type="OrthoDB" id="103349at2759"/>
<reference evidence="6 7" key="2">
    <citation type="submission" date="2019-01" db="EMBL/GenBank/DDBJ databases">
        <title>The decoding of complex shrimp genome reveals the adaptation for benthos swimmer, frequently molting mechanism and breeding impact on genome.</title>
        <authorList>
            <person name="Sun Y."/>
            <person name="Gao Y."/>
            <person name="Yu Y."/>
        </authorList>
    </citation>
    <scope>NUCLEOTIDE SEQUENCE [LARGE SCALE GENOMIC DNA]</scope>
    <source>
        <tissue evidence="6">Muscle</tissue>
    </source>
</reference>
<sequence length="491" mass="54253">MLSWKVWSFLLVAGALGTTTAAAKRPPNIVVMLADDLGIGDVGCYGNTTIRTPNIDKLASQGMKLTHHLAAAAMCTPSRAALLTARYPSRYGLVGSDGWGSPVIAHVASHAHLPLDEVTLATALSRVNYTTAACVSKWHLGSFCNFLGRSCPGPLNHGFQTFFGIPVTLFFEFRGPHAFWKFDLEKPEYQRLLGTWVVAMVSLALGRKYFSWRLRSLFLLLVLIDALFFVYWFTVAHVGINDECLWGVSPWLQRMANSLLMRQDQVVEQPIQLDGLSQRLVQESRKFLEEHANDEQPFFLFHSFGHAHTPMYSAPHMKGVSKHGEYGDNVEEMDEGVGALMAALKELGLEDNTIVYFTSDQGAHLEALDLEGRRIGGYNGRFKGGKVMGGAEGGIRVAGIYRYPGHIPAGKTLDTPTSLMDLMPTVLDLAGLPTMQDIMAKSHALKPRQDLDGESIADLLQGKSRPASHPPRIFLHHCRKNVHAVRRHRLG</sequence>
<comment type="cofactor">
    <cofactor evidence="1">
        <name>Ca(2+)</name>
        <dbReference type="ChEBI" id="CHEBI:29108"/>
    </cofactor>
</comment>
<dbReference type="InterPro" id="IPR000917">
    <property type="entry name" value="Sulfatase_N"/>
</dbReference>
<feature type="transmembrane region" description="Helical" evidence="3">
    <location>
        <begin position="217"/>
        <end position="234"/>
    </location>
</feature>